<dbReference type="InterPro" id="IPR032818">
    <property type="entry name" value="DedA-like"/>
</dbReference>
<feature type="transmembrane region" description="Helical" evidence="7">
    <location>
        <begin position="111"/>
        <end position="132"/>
    </location>
</feature>
<comment type="similarity">
    <text evidence="2 7">Belongs to the DedA family.</text>
</comment>
<dbReference type="AlphaFoldDB" id="A0A1W9HPB3"/>
<evidence type="ECO:0000256" key="4">
    <source>
        <dbReference type="ARBA" id="ARBA00022692"/>
    </source>
</evidence>
<evidence type="ECO:0000256" key="3">
    <source>
        <dbReference type="ARBA" id="ARBA00022475"/>
    </source>
</evidence>
<keyword evidence="5 7" id="KW-1133">Transmembrane helix</keyword>
<feature type="transmembrane region" description="Helical" evidence="7">
    <location>
        <begin position="152"/>
        <end position="169"/>
    </location>
</feature>
<dbReference type="EMBL" id="LWDL01000033">
    <property type="protein sequence ID" value="OQW49102.1"/>
    <property type="molecule type" value="Genomic_DNA"/>
</dbReference>
<dbReference type="Pfam" id="PF09335">
    <property type="entry name" value="VTT_dom"/>
    <property type="match status" value="1"/>
</dbReference>
<proteinExistence type="inferred from homology"/>
<dbReference type="PANTHER" id="PTHR30353">
    <property type="entry name" value="INNER MEMBRANE PROTEIN DEDA-RELATED"/>
    <property type="match status" value="1"/>
</dbReference>
<reference evidence="9 10" key="1">
    <citation type="journal article" date="2017" name="Water Res.">
        <title>Comammox in drinking water systems.</title>
        <authorList>
            <person name="Wang Y."/>
            <person name="Ma L."/>
            <person name="Mao Y."/>
            <person name="Jiang X."/>
            <person name="Xia Y."/>
            <person name="Yu K."/>
            <person name="Li B."/>
            <person name="Zhang T."/>
        </authorList>
    </citation>
    <scope>NUCLEOTIDE SEQUENCE [LARGE SCALE GENOMIC DNA]</scope>
    <source>
        <strain evidence="9">SG_bin8</strain>
    </source>
</reference>
<evidence type="ECO:0000313" key="10">
    <source>
        <dbReference type="Proteomes" id="UP000192872"/>
    </source>
</evidence>
<feature type="transmembrane region" description="Helical" evidence="7">
    <location>
        <begin position="22"/>
        <end position="53"/>
    </location>
</feature>
<keyword evidence="3 7" id="KW-1003">Cell membrane</keyword>
<evidence type="ECO:0000256" key="6">
    <source>
        <dbReference type="ARBA" id="ARBA00023136"/>
    </source>
</evidence>
<dbReference type="RefSeq" id="WP_376800228.1">
    <property type="nucleotide sequence ID" value="NZ_DBNB01000010.1"/>
</dbReference>
<feature type="domain" description="VTT" evidence="8">
    <location>
        <begin position="40"/>
        <end position="158"/>
    </location>
</feature>
<evidence type="ECO:0000256" key="7">
    <source>
        <dbReference type="RuleBase" id="RU367016"/>
    </source>
</evidence>
<protein>
    <submittedName>
        <fullName evidence="9">Cytochrome O ubiquinol oxidase</fullName>
    </submittedName>
</protein>
<dbReference type="Proteomes" id="UP000192872">
    <property type="component" value="Unassembled WGS sequence"/>
</dbReference>
<feature type="transmembrane region" description="Helical" evidence="7">
    <location>
        <begin position="59"/>
        <end position="81"/>
    </location>
</feature>
<evidence type="ECO:0000256" key="1">
    <source>
        <dbReference type="ARBA" id="ARBA00004651"/>
    </source>
</evidence>
<comment type="subcellular location">
    <subcellularLocation>
        <location evidence="1 7">Cell membrane</location>
        <topology evidence="1 7">Multi-pass membrane protein</topology>
    </subcellularLocation>
</comment>
<keyword evidence="4 7" id="KW-0812">Transmembrane</keyword>
<dbReference type="STRING" id="1827387.A4S15_03350"/>
<evidence type="ECO:0000313" key="9">
    <source>
        <dbReference type="EMBL" id="OQW49102.1"/>
    </source>
</evidence>
<comment type="caution">
    <text evidence="9">The sequence shown here is derived from an EMBL/GenBank/DDBJ whole genome shotgun (WGS) entry which is preliminary data.</text>
</comment>
<organism evidence="9 10">
    <name type="scientific">Candidatus Raskinella chloraquaticus</name>
    <dbReference type="NCBI Taxonomy" id="1951219"/>
    <lineage>
        <taxon>Bacteria</taxon>
        <taxon>Pseudomonadati</taxon>
        <taxon>Pseudomonadota</taxon>
        <taxon>Alphaproteobacteria</taxon>
        <taxon>Hyphomicrobiales</taxon>
        <taxon>Phreatobacteraceae</taxon>
        <taxon>Candidatus Raskinella</taxon>
    </lineage>
</organism>
<sequence length="170" mass="18642">MEQLTQVLVHFVRDNQHWGPPLVGLLAFCESLAVISLFVPATSILLGIGILAAASNIDLVPVILGGGIGAALGDWLSYWFGYRYGSEVKNMGPFVKRQAILERGEAFFRRWGAGGVFIGRFFGPLRAIVPLLAGMSRMPFWAFQTANWTSAWIWSALLLGGPSLGFSIWR</sequence>
<keyword evidence="6 7" id="KW-0472">Membrane</keyword>
<gene>
    <name evidence="9" type="ORF">A4S15_03350</name>
</gene>
<dbReference type="GO" id="GO:0005886">
    <property type="term" value="C:plasma membrane"/>
    <property type="evidence" value="ECO:0007669"/>
    <property type="project" value="UniProtKB-SubCell"/>
</dbReference>
<dbReference type="InterPro" id="IPR032816">
    <property type="entry name" value="VTT_dom"/>
</dbReference>
<dbReference type="PANTHER" id="PTHR30353:SF15">
    <property type="entry name" value="INNER MEMBRANE PROTEIN YABI"/>
    <property type="match status" value="1"/>
</dbReference>
<evidence type="ECO:0000259" key="8">
    <source>
        <dbReference type="Pfam" id="PF09335"/>
    </source>
</evidence>
<evidence type="ECO:0000256" key="2">
    <source>
        <dbReference type="ARBA" id="ARBA00010792"/>
    </source>
</evidence>
<evidence type="ECO:0000256" key="5">
    <source>
        <dbReference type="ARBA" id="ARBA00022989"/>
    </source>
</evidence>
<name>A0A1W9HPB3_9HYPH</name>
<accession>A0A1W9HPB3</accession>